<dbReference type="PROSITE" id="PS00766">
    <property type="entry name" value="THF_DHG_CYH_1"/>
    <property type="match status" value="1"/>
</dbReference>
<dbReference type="PANTHER" id="PTHR48099">
    <property type="entry name" value="C-1-TETRAHYDROFOLATE SYNTHASE, CYTOPLASMIC-RELATED"/>
    <property type="match status" value="1"/>
</dbReference>
<reference evidence="11" key="1">
    <citation type="submission" date="2019-09" db="EMBL/GenBank/DDBJ databases">
        <authorList>
            <person name="Needham M D."/>
        </authorList>
    </citation>
    <scope>NUCLEOTIDE SEQUENCE</scope>
</reference>
<dbReference type="EC" id="3.5.4.9" evidence="3"/>
<dbReference type="SUPFAM" id="SSF51735">
    <property type="entry name" value="NAD(P)-binding Rossmann-fold domains"/>
    <property type="match status" value="1"/>
</dbReference>
<evidence type="ECO:0000256" key="4">
    <source>
        <dbReference type="ARBA" id="ARBA00022563"/>
    </source>
</evidence>
<evidence type="ECO:0000259" key="9">
    <source>
        <dbReference type="Pfam" id="PF00763"/>
    </source>
</evidence>
<name>A0A5E8CG54_9ZZZZ</name>
<evidence type="ECO:0000259" key="10">
    <source>
        <dbReference type="Pfam" id="PF02882"/>
    </source>
</evidence>
<dbReference type="FunFam" id="3.40.50.720:FF:000006">
    <property type="entry name" value="Bifunctional protein FolD"/>
    <property type="match status" value="1"/>
</dbReference>
<evidence type="ECO:0000256" key="1">
    <source>
        <dbReference type="ARBA" id="ARBA00004777"/>
    </source>
</evidence>
<dbReference type="Pfam" id="PF00763">
    <property type="entry name" value="THF_DHG_CYH"/>
    <property type="match status" value="1"/>
</dbReference>
<accession>A0A5E8CG54</accession>
<protein>
    <recommendedName>
        <fullName evidence="3">methenyltetrahydrofolate cyclohydrolase</fullName>
        <ecNumber evidence="3">3.5.4.9</ecNumber>
    </recommendedName>
</protein>
<comment type="pathway">
    <text evidence="1">One-carbon metabolism; tetrahydrofolate interconversion.</text>
</comment>
<dbReference type="InterPro" id="IPR046346">
    <property type="entry name" value="Aminoacid_DH-like_N_sf"/>
</dbReference>
<dbReference type="GO" id="GO:0004488">
    <property type="term" value="F:methylenetetrahydrofolate dehydrogenase (NADP+) activity"/>
    <property type="evidence" value="ECO:0007669"/>
    <property type="project" value="InterPro"/>
</dbReference>
<keyword evidence="5 11" id="KW-0378">Hydrolase</keyword>
<dbReference type="FunFam" id="3.40.50.10860:FF:000005">
    <property type="entry name" value="C-1-tetrahydrofolate synthase, cytoplasmic, putative"/>
    <property type="match status" value="1"/>
</dbReference>
<organism evidence="11">
    <name type="scientific">seawater metagenome</name>
    <dbReference type="NCBI Taxonomy" id="1561972"/>
    <lineage>
        <taxon>unclassified sequences</taxon>
        <taxon>metagenomes</taxon>
        <taxon>ecological metagenomes</taxon>
    </lineage>
</organism>
<dbReference type="GO" id="GO:0004477">
    <property type="term" value="F:methenyltetrahydrofolate cyclohydrolase activity"/>
    <property type="evidence" value="ECO:0007669"/>
    <property type="project" value="UniProtKB-EC"/>
</dbReference>
<dbReference type="GO" id="GO:0035999">
    <property type="term" value="P:tetrahydrofolate interconversion"/>
    <property type="evidence" value="ECO:0007669"/>
    <property type="project" value="TreeGrafter"/>
</dbReference>
<proteinExistence type="inferred from homology"/>
<evidence type="ECO:0000256" key="7">
    <source>
        <dbReference type="ARBA" id="ARBA00023002"/>
    </source>
</evidence>
<dbReference type="PROSITE" id="PS00767">
    <property type="entry name" value="THF_DHG_CYH_2"/>
    <property type="match status" value="1"/>
</dbReference>
<dbReference type="HAMAP" id="MF_01576">
    <property type="entry name" value="THF_DHG_CYH"/>
    <property type="match status" value="1"/>
</dbReference>
<dbReference type="Gene3D" id="3.40.50.10860">
    <property type="entry name" value="Leucine Dehydrogenase, chain A, domain 1"/>
    <property type="match status" value="1"/>
</dbReference>
<sequence>MTIIDGKKIARHITEKLKLAVCNFKELNIIPTLVIIQVGDRSDSNLYIKLKKKHSEEIGTKTVVQKYKETISETELINEIKKLNKDKTINAILIQLPLPKNLNEQIIIDNIDPFKDVDGLTSTALGNLFQGNLNNYCIPCTPLGIINLLETYKIDIEGKNAVVIGRSNIVGKPIATLLQTKNATVTICHSKTTNLKEHTLNADIIITAIGKAKFLKKEFIKQGCTIIDVGINTIKDKKSKSGHKVVGDVDFEDVKDKVGFITPVPGGVGPMTIANLSKNTLNLTLKQICKN</sequence>
<feature type="domain" description="Tetrahydrofolate dehydrogenase/cyclohydrolase NAD(P)-binding" evidence="10">
    <location>
        <begin position="139"/>
        <end position="286"/>
    </location>
</feature>
<dbReference type="AlphaFoldDB" id="A0A5E8CG54"/>
<evidence type="ECO:0000256" key="8">
    <source>
        <dbReference type="ARBA" id="ARBA00023268"/>
    </source>
</evidence>
<keyword evidence="8" id="KW-0511">Multifunctional enzyme</keyword>
<evidence type="ECO:0000256" key="6">
    <source>
        <dbReference type="ARBA" id="ARBA00022857"/>
    </source>
</evidence>
<dbReference type="PRINTS" id="PR00085">
    <property type="entry name" value="THFDHDRGNASE"/>
</dbReference>
<dbReference type="Pfam" id="PF02882">
    <property type="entry name" value="THF_DHG_CYH_C"/>
    <property type="match status" value="1"/>
</dbReference>
<evidence type="ECO:0000256" key="2">
    <source>
        <dbReference type="ARBA" id="ARBA00011738"/>
    </source>
</evidence>
<dbReference type="InterPro" id="IPR000672">
    <property type="entry name" value="THF_DH/CycHdrlase"/>
</dbReference>
<evidence type="ECO:0000256" key="5">
    <source>
        <dbReference type="ARBA" id="ARBA00022801"/>
    </source>
</evidence>
<dbReference type="PANTHER" id="PTHR48099:SF6">
    <property type="entry name" value="METHENYL TETRAHYDROFOLATE CYCLOHYDROLASE _ NADP-DEPENDENT METHYLENE H4F DEHYDROGENASE"/>
    <property type="match status" value="1"/>
</dbReference>
<feature type="domain" description="Tetrahydrofolate dehydrogenase/cyclohydrolase catalytic" evidence="9">
    <location>
        <begin position="4"/>
        <end position="118"/>
    </location>
</feature>
<dbReference type="InterPro" id="IPR020631">
    <property type="entry name" value="THF_DH/CycHdrlase_NAD-bd_dom"/>
</dbReference>
<dbReference type="CDD" id="cd01080">
    <property type="entry name" value="NAD_bind_m-THF_DH_Cyclohyd"/>
    <property type="match status" value="1"/>
</dbReference>
<gene>
    <name evidence="11" type="ORF">CPAV1605_120</name>
</gene>
<dbReference type="EMBL" id="CABVLZ010000001">
    <property type="protein sequence ID" value="VVU94398.1"/>
    <property type="molecule type" value="Genomic_DNA"/>
</dbReference>
<dbReference type="InterPro" id="IPR020867">
    <property type="entry name" value="THF_DH/CycHdrlase_CS"/>
</dbReference>
<dbReference type="InterPro" id="IPR020630">
    <property type="entry name" value="THF_DH/CycHdrlase_cat_dom"/>
</dbReference>
<dbReference type="GO" id="GO:0005829">
    <property type="term" value="C:cytosol"/>
    <property type="evidence" value="ECO:0007669"/>
    <property type="project" value="TreeGrafter"/>
</dbReference>
<evidence type="ECO:0000313" key="11">
    <source>
        <dbReference type="EMBL" id="VVU94398.1"/>
    </source>
</evidence>
<keyword evidence="4" id="KW-0554">One-carbon metabolism</keyword>
<dbReference type="Gene3D" id="3.40.50.720">
    <property type="entry name" value="NAD(P)-binding Rossmann-like Domain"/>
    <property type="match status" value="1"/>
</dbReference>
<keyword evidence="7" id="KW-0560">Oxidoreductase</keyword>
<evidence type="ECO:0000256" key="3">
    <source>
        <dbReference type="ARBA" id="ARBA00012776"/>
    </source>
</evidence>
<keyword evidence="6" id="KW-0521">NADP</keyword>
<dbReference type="SUPFAM" id="SSF53223">
    <property type="entry name" value="Aminoacid dehydrogenase-like, N-terminal domain"/>
    <property type="match status" value="1"/>
</dbReference>
<dbReference type="InterPro" id="IPR036291">
    <property type="entry name" value="NAD(P)-bd_dom_sf"/>
</dbReference>
<comment type="subunit">
    <text evidence="2">Homodimer.</text>
</comment>